<proteinExistence type="predicted"/>
<gene>
    <name evidence="1" type="ORF">H6G24_09830</name>
</gene>
<keyword evidence="2" id="KW-1185">Reference proteome</keyword>
<name>A0ABR8A925_9CYAN</name>
<evidence type="ECO:0000313" key="1">
    <source>
        <dbReference type="EMBL" id="MBD2195788.1"/>
    </source>
</evidence>
<dbReference type="Proteomes" id="UP000658514">
    <property type="component" value="Unassembled WGS sequence"/>
</dbReference>
<accession>A0ABR8A925</accession>
<dbReference type="EMBL" id="JACJQH010000012">
    <property type="protein sequence ID" value="MBD2195788.1"/>
    <property type="molecule type" value="Genomic_DNA"/>
</dbReference>
<protein>
    <submittedName>
        <fullName evidence="1">Uncharacterized protein</fullName>
    </submittedName>
</protein>
<sequence>MPKELQSLNISRDKWLRISRNGAESFSMKSGQEAQESIFLAVSESLLCAMGFYGHEIKGIPIEKLIDVKYLSDIGVDDLLIDVASDKGDIIPLEREISRINERRASYANYTDDQVEARLAGLFSLLGVRLVFS</sequence>
<organism evidence="1 2">
    <name type="scientific">Calothrix parietina FACHB-288</name>
    <dbReference type="NCBI Taxonomy" id="2692896"/>
    <lineage>
        <taxon>Bacteria</taxon>
        <taxon>Bacillati</taxon>
        <taxon>Cyanobacteriota</taxon>
        <taxon>Cyanophyceae</taxon>
        <taxon>Nostocales</taxon>
        <taxon>Calotrichaceae</taxon>
        <taxon>Calothrix</taxon>
    </lineage>
</organism>
<evidence type="ECO:0000313" key="2">
    <source>
        <dbReference type="Proteomes" id="UP000658514"/>
    </source>
</evidence>
<dbReference type="RefSeq" id="WP_190540278.1">
    <property type="nucleotide sequence ID" value="NZ_CAWPNO010000024.1"/>
</dbReference>
<reference evidence="1 2" key="1">
    <citation type="journal article" date="2020" name="ISME J.">
        <title>Comparative genomics reveals insights into cyanobacterial evolution and habitat adaptation.</title>
        <authorList>
            <person name="Chen M.Y."/>
            <person name="Teng W.K."/>
            <person name="Zhao L."/>
            <person name="Hu C.X."/>
            <person name="Zhou Y.K."/>
            <person name="Han B.P."/>
            <person name="Song L.R."/>
            <person name="Shu W.S."/>
        </authorList>
    </citation>
    <scope>NUCLEOTIDE SEQUENCE [LARGE SCALE GENOMIC DNA]</scope>
    <source>
        <strain evidence="1 2">FACHB-288</strain>
    </source>
</reference>
<comment type="caution">
    <text evidence="1">The sequence shown here is derived from an EMBL/GenBank/DDBJ whole genome shotgun (WGS) entry which is preliminary data.</text>
</comment>